<proteinExistence type="predicted"/>
<name>A0ABR0QLU9_GOSAR</name>
<reference evidence="1 2" key="1">
    <citation type="submission" date="2023-03" db="EMBL/GenBank/DDBJ databases">
        <title>WGS of Gossypium arboreum.</title>
        <authorList>
            <person name="Yu D."/>
        </authorList>
    </citation>
    <scope>NUCLEOTIDE SEQUENCE [LARGE SCALE GENOMIC DNA]</scope>
    <source>
        <tissue evidence="1">Leaf</tissue>
    </source>
</reference>
<dbReference type="PANTHER" id="PTHR31286:SF99">
    <property type="entry name" value="DUF4283 DOMAIN-CONTAINING PROTEIN"/>
    <property type="match status" value="1"/>
</dbReference>
<gene>
    <name evidence="1" type="ORF">PVK06_009205</name>
</gene>
<evidence type="ECO:0000313" key="2">
    <source>
        <dbReference type="Proteomes" id="UP001358586"/>
    </source>
</evidence>
<dbReference type="Proteomes" id="UP001358586">
    <property type="component" value="Chromosome 3"/>
</dbReference>
<keyword evidence="2" id="KW-1185">Reference proteome</keyword>
<protein>
    <recommendedName>
        <fullName evidence="3">CCHC-type domain-containing protein</fullName>
    </recommendedName>
</protein>
<evidence type="ECO:0008006" key="3">
    <source>
        <dbReference type="Google" id="ProtNLM"/>
    </source>
</evidence>
<dbReference type="InterPro" id="IPR040256">
    <property type="entry name" value="At4g02000-like"/>
</dbReference>
<dbReference type="PANTHER" id="PTHR31286">
    <property type="entry name" value="GLYCINE-RICH CELL WALL STRUCTURAL PROTEIN 1.8-LIKE"/>
    <property type="match status" value="1"/>
</dbReference>
<dbReference type="EMBL" id="JARKNE010000003">
    <property type="protein sequence ID" value="KAK5840311.1"/>
    <property type="molecule type" value="Genomic_DNA"/>
</dbReference>
<sequence>MVWIKLPGLPKGMYTKSLLWFIGNAIGMVAKFDRNTNSTSKGQFSRIAAYVDLGKLLVLKMQINEKFQRMEYESLLFVCFKCQRFGHKSDLCPHESGEIETSKGILESGVGKVISMKE</sequence>
<comment type="caution">
    <text evidence="1">The sequence shown here is derived from an EMBL/GenBank/DDBJ whole genome shotgun (WGS) entry which is preliminary data.</text>
</comment>
<evidence type="ECO:0000313" key="1">
    <source>
        <dbReference type="EMBL" id="KAK5840311.1"/>
    </source>
</evidence>
<accession>A0ABR0QLU9</accession>
<organism evidence="1 2">
    <name type="scientific">Gossypium arboreum</name>
    <name type="common">Tree cotton</name>
    <name type="synonym">Gossypium nanking</name>
    <dbReference type="NCBI Taxonomy" id="29729"/>
    <lineage>
        <taxon>Eukaryota</taxon>
        <taxon>Viridiplantae</taxon>
        <taxon>Streptophyta</taxon>
        <taxon>Embryophyta</taxon>
        <taxon>Tracheophyta</taxon>
        <taxon>Spermatophyta</taxon>
        <taxon>Magnoliopsida</taxon>
        <taxon>eudicotyledons</taxon>
        <taxon>Gunneridae</taxon>
        <taxon>Pentapetalae</taxon>
        <taxon>rosids</taxon>
        <taxon>malvids</taxon>
        <taxon>Malvales</taxon>
        <taxon>Malvaceae</taxon>
        <taxon>Malvoideae</taxon>
        <taxon>Gossypium</taxon>
    </lineage>
</organism>